<feature type="compositionally biased region" description="Basic and acidic residues" evidence="1">
    <location>
        <begin position="194"/>
        <end position="211"/>
    </location>
</feature>
<dbReference type="EMBL" id="CADCVO010000033">
    <property type="protein sequence ID" value="CAA9467918.1"/>
    <property type="molecule type" value="Genomic_DNA"/>
</dbReference>
<feature type="region of interest" description="Disordered" evidence="1">
    <location>
        <begin position="422"/>
        <end position="804"/>
    </location>
</feature>
<feature type="compositionally biased region" description="Basic and acidic residues" evidence="1">
    <location>
        <begin position="300"/>
        <end position="317"/>
    </location>
</feature>
<name>A0A6J4RJN3_9ACTN</name>
<organism evidence="2">
    <name type="scientific">uncultured Solirubrobacteraceae bacterium</name>
    <dbReference type="NCBI Taxonomy" id="1162706"/>
    <lineage>
        <taxon>Bacteria</taxon>
        <taxon>Bacillati</taxon>
        <taxon>Actinomycetota</taxon>
        <taxon>Thermoleophilia</taxon>
        <taxon>Solirubrobacterales</taxon>
        <taxon>Solirubrobacteraceae</taxon>
        <taxon>environmental samples</taxon>
    </lineage>
</organism>
<keyword evidence="2" id="KW-0808">Transferase</keyword>
<feature type="compositionally biased region" description="Basic and acidic residues" evidence="1">
    <location>
        <begin position="219"/>
        <end position="234"/>
    </location>
</feature>
<feature type="compositionally biased region" description="Basic and acidic residues" evidence="1">
    <location>
        <begin position="173"/>
        <end position="186"/>
    </location>
</feature>
<proteinExistence type="predicted"/>
<feature type="compositionally biased region" description="Low complexity" evidence="1">
    <location>
        <begin position="528"/>
        <end position="540"/>
    </location>
</feature>
<feature type="compositionally biased region" description="Low complexity" evidence="1">
    <location>
        <begin position="591"/>
        <end position="603"/>
    </location>
</feature>
<feature type="compositionally biased region" description="Low complexity" evidence="1">
    <location>
        <begin position="326"/>
        <end position="338"/>
    </location>
</feature>
<feature type="non-terminal residue" evidence="2">
    <location>
        <position position="804"/>
    </location>
</feature>
<feature type="compositionally biased region" description="Low complexity" evidence="1">
    <location>
        <begin position="553"/>
        <end position="564"/>
    </location>
</feature>
<feature type="compositionally biased region" description="Basic and acidic residues" evidence="1">
    <location>
        <begin position="1"/>
        <end position="12"/>
    </location>
</feature>
<feature type="compositionally biased region" description="Low complexity" evidence="1">
    <location>
        <begin position="645"/>
        <end position="656"/>
    </location>
</feature>
<feature type="compositionally biased region" description="Basic residues" evidence="1">
    <location>
        <begin position="716"/>
        <end position="727"/>
    </location>
</feature>
<feature type="compositionally biased region" description="Basic residues" evidence="1">
    <location>
        <begin position="20"/>
        <end position="53"/>
    </location>
</feature>
<evidence type="ECO:0000313" key="2">
    <source>
        <dbReference type="EMBL" id="CAA9467918.1"/>
    </source>
</evidence>
<feature type="compositionally biased region" description="Basic and acidic residues" evidence="1">
    <location>
        <begin position="681"/>
        <end position="695"/>
    </location>
</feature>
<feature type="compositionally biased region" description="Basic and acidic residues" evidence="1">
    <location>
        <begin position="580"/>
        <end position="590"/>
    </location>
</feature>
<protein>
    <submittedName>
        <fullName evidence="2">Error-prone repair homolog of DNA polymerase III alpha subunit</fullName>
        <ecNumber evidence="2">2.7.7.7</ecNumber>
    </submittedName>
</protein>
<feature type="compositionally biased region" description="Low complexity" evidence="1">
    <location>
        <begin position="54"/>
        <end position="77"/>
    </location>
</feature>
<gene>
    <name evidence="2" type="ORF">AVDCRST_MAG13-206</name>
</gene>
<sequence>PLARGSRQERAVPRPVPQRRDHRAARHRPGLPARRARGPHPAHPRALRARPLRARGGLPDLPGQGRHPGARQGARPAARGDRAGGARLGGVRRLQGGRRHPPRARGGARGRRALGLAHAPGRRGPRPAPAPLPALGRDDRRHPLARGLLRRGARRHGGPADGHVGQGLLRGRGLPEDRPPRARDALGGRALRGAHREPAQRAHRPVADPLRRPGGVRGDPARGDHGGLPDRVARADGLAPAHPPREPRRPDDPGGDRPARADPGRRGEPVHRAPPEAAGRPALRRALRPPVARARPARHAGHDHLPGPGHRGGDGLRRLLARRGRGPAAGDEPQALRGGHPRLPRPLRAGRPAHPRRGGGGGRARLPDDRRLLGLRLPQGPRGGVRAAGLPVDVAAGPLRARVPVRAARRAAHGLLSARLARPRGPAPRHHRAAAGRQRVAGGLHGGGPAGGPPGRRAAARVRRLHRGAGRARWGAAAAGSRGGALGRPHRPGLRARRPRGRDRRARGRPRGGRAVRLRRGPRGAGRRGASVARAPGVVRGVRRARGAGGPHAGTSPPRGAVAPGGRGSRDAAAGARRGTRADVGGRDAARPAAAAAVRAGAARARHVGRDDRRLRDHRGGDALASRRAAARGARPPRRRRLGEARAGAAPRAGAGRRPGGRPPEARHREGHRLHAPGGRGGDDQPHRAPRDLRPRPPGGADGAARGGRGPPRAPPRGRRAGQRPRRPGPAARGARPADGADQGLLPARPRRARAHDGPHGGARGRPGGRGRRGPRARADGHGRGRLPRGRSAGHVLRAGAAAV</sequence>
<feature type="compositionally biased region" description="Low complexity" evidence="1">
    <location>
        <begin position="471"/>
        <end position="480"/>
    </location>
</feature>
<feature type="compositionally biased region" description="Basic residues" evidence="1">
    <location>
        <begin position="148"/>
        <end position="157"/>
    </location>
</feature>
<evidence type="ECO:0000256" key="1">
    <source>
        <dbReference type="SAM" id="MobiDB-lite"/>
    </source>
</evidence>
<feature type="compositionally biased region" description="Basic residues" evidence="1">
    <location>
        <begin position="488"/>
        <end position="526"/>
    </location>
</feature>
<dbReference type="EC" id="2.7.7.7" evidence="2"/>
<feature type="compositionally biased region" description="Basic and acidic residues" evidence="1">
    <location>
        <begin position="608"/>
        <end position="621"/>
    </location>
</feature>
<feature type="compositionally biased region" description="Basic residues" evidence="1">
    <location>
        <begin position="95"/>
        <end position="112"/>
    </location>
</feature>
<feature type="compositionally biased region" description="Basic and acidic residues" evidence="1">
    <location>
        <begin position="243"/>
        <end position="274"/>
    </location>
</feature>
<feature type="compositionally biased region" description="Gly residues" evidence="1">
    <location>
        <begin position="700"/>
        <end position="710"/>
    </location>
</feature>
<feature type="compositionally biased region" description="Low complexity" evidence="1">
    <location>
        <begin position="729"/>
        <end position="748"/>
    </location>
</feature>
<accession>A0A6J4RJN3</accession>
<feature type="non-terminal residue" evidence="2">
    <location>
        <position position="1"/>
    </location>
</feature>
<feature type="compositionally biased region" description="Basic residues" evidence="1">
    <location>
        <begin position="458"/>
        <end position="470"/>
    </location>
</feature>
<reference evidence="2" key="1">
    <citation type="submission" date="2020-02" db="EMBL/GenBank/DDBJ databases">
        <authorList>
            <person name="Meier V. D."/>
        </authorList>
    </citation>
    <scope>NUCLEOTIDE SEQUENCE</scope>
    <source>
        <strain evidence="2">AVDCRST_MAG13</strain>
    </source>
</reference>
<feature type="region of interest" description="Disordered" evidence="1">
    <location>
        <begin position="1"/>
        <end position="369"/>
    </location>
</feature>
<keyword evidence="2" id="KW-0548">Nucleotidyltransferase</keyword>
<dbReference type="AlphaFoldDB" id="A0A6J4RJN3"/>
<feature type="compositionally biased region" description="Low complexity" evidence="1">
    <location>
        <begin position="622"/>
        <end position="634"/>
    </location>
</feature>
<dbReference type="GO" id="GO:0003887">
    <property type="term" value="F:DNA-directed DNA polymerase activity"/>
    <property type="evidence" value="ECO:0007669"/>
    <property type="project" value="UniProtKB-EC"/>
</dbReference>
<feature type="compositionally biased region" description="Basic residues" evidence="1">
    <location>
        <begin position="767"/>
        <end position="776"/>
    </location>
</feature>
<feature type="compositionally biased region" description="Gly residues" evidence="1">
    <location>
        <begin position="443"/>
        <end position="454"/>
    </location>
</feature>